<feature type="domain" description="Phosphoribosyltransferase" evidence="9">
    <location>
        <begin position="137"/>
        <end position="277"/>
    </location>
</feature>
<feature type="domain" description="Ribose-phosphate pyrophosphokinase N-terminal" evidence="10">
    <location>
        <begin position="4"/>
        <end position="107"/>
    </location>
</feature>
<evidence type="ECO:0000256" key="6">
    <source>
        <dbReference type="ARBA" id="ARBA00022840"/>
    </source>
</evidence>
<dbReference type="InterPro" id="IPR029057">
    <property type="entry name" value="PRTase-like"/>
</dbReference>
<dbReference type="GO" id="GO:0000287">
    <property type="term" value="F:magnesium ion binding"/>
    <property type="evidence" value="ECO:0007669"/>
    <property type="project" value="InterPro"/>
</dbReference>
<dbReference type="GO" id="GO:0016301">
    <property type="term" value="F:kinase activity"/>
    <property type="evidence" value="ECO:0007669"/>
    <property type="project" value="UniProtKB-KW"/>
</dbReference>
<proteinExistence type="inferred from homology"/>
<dbReference type="AlphaFoldDB" id="A0A917CTD6"/>
<comment type="caution">
    <text evidence="11">The sequence shown here is derived from an EMBL/GenBank/DDBJ whole genome shotgun (WGS) entry which is preliminary data.</text>
</comment>
<dbReference type="SUPFAM" id="SSF53271">
    <property type="entry name" value="PRTase-like"/>
    <property type="match status" value="2"/>
</dbReference>
<dbReference type="InterPro" id="IPR000836">
    <property type="entry name" value="PRTase_dom"/>
</dbReference>
<dbReference type="CDD" id="cd06223">
    <property type="entry name" value="PRTases_typeI"/>
    <property type="match status" value="1"/>
</dbReference>
<accession>A0A917CTD6</accession>
<organism evidence="11 12">
    <name type="scientific">Marinicella pacifica</name>
    <dbReference type="NCBI Taxonomy" id="1171543"/>
    <lineage>
        <taxon>Bacteria</taxon>
        <taxon>Pseudomonadati</taxon>
        <taxon>Pseudomonadota</taxon>
        <taxon>Gammaproteobacteria</taxon>
        <taxon>Lysobacterales</taxon>
        <taxon>Marinicellaceae</taxon>
        <taxon>Marinicella</taxon>
    </lineage>
</organism>
<comment type="similarity">
    <text evidence="8">Belongs to the ribose-phosphate pyrophosphokinase family.</text>
</comment>
<evidence type="ECO:0000313" key="12">
    <source>
        <dbReference type="Proteomes" id="UP000605253"/>
    </source>
</evidence>
<reference evidence="11" key="1">
    <citation type="journal article" date="2014" name="Int. J. Syst. Evol. Microbiol.">
        <title>Complete genome sequence of Corynebacterium casei LMG S-19264T (=DSM 44701T), isolated from a smear-ripened cheese.</title>
        <authorList>
            <consortium name="US DOE Joint Genome Institute (JGI-PGF)"/>
            <person name="Walter F."/>
            <person name="Albersmeier A."/>
            <person name="Kalinowski J."/>
            <person name="Ruckert C."/>
        </authorList>
    </citation>
    <scope>NUCLEOTIDE SEQUENCE</scope>
    <source>
        <strain evidence="11">CGMCC 1.12181</strain>
    </source>
</reference>
<keyword evidence="2" id="KW-0808">Transferase</keyword>
<keyword evidence="3 8" id="KW-0545">Nucleotide biosynthesis</keyword>
<dbReference type="PANTHER" id="PTHR10210">
    <property type="entry name" value="RIBOSE-PHOSPHATE DIPHOSPHOKINASE FAMILY MEMBER"/>
    <property type="match status" value="1"/>
</dbReference>
<dbReference type="GO" id="GO:0006164">
    <property type="term" value="P:purine nucleotide biosynthetic process"/>
    <property type="evidence" value="ECO:0007669"/>
    <property type="project" value="TreeGrafter"/>
</dbReference>
<evidence type="ECO:0000256" key="1">
    <source>
        <dbReference type="ARBA" id="ARBA00013247"/>
    </source>
</evidence>
<sequence>MKTILFSLPGNEELTERLASKMDAEVGEATIRNFPDGESYTRILSDVKGKRVVLVCTLHQPDEKLLSLYFLSKTAKSLGAKCTCLLAPYLAYMRQDKVFNEGEGVTSGFFGELVSGFADSIATVDPHLHRISTLDEVYTVPNKVIRAADTIAEWIKENIENPVLIGPDSESEQWVSEVAKNAKAPFTVLQKVRHGDRNVEVSVPDVEKYTNATPILVDDIISTARTMIETVQHLKKAGMKPPICVGIHAVFSGNAYQDLLDSGVEKIVTCNTIPHPTNAIDLSDVMAKEVKKLMHHL</sequence>
<keyword evidence="5" id="KW-0418">Kinase</keyword>
<evidence type="ECO:0000256" key="8">
    <source>
        <dbReference type="RuleBase" id="RU004324"/>
    </source>
</evidence>
<dbReference type="GO" id="GO:0004749">
    <property type="term" value="F:ribose phosphate diphosphokinase activity"/>
    <property type="evidence" value="ECO:0007669"/>
    <property type="project" value="UniProtKB-EC"/>
</dbReference>
<dbReference type="RefSeq" id="WP_188365484.1">
    <property type="nucleotide sequence ID" value="NZ_BAABJF010000022.1"/>
</dbReference>
<evidence type="ECO:0000256" key="4">
    <source>
        <dbReference type="ARBA" id="ARBA00022741"/>
    </source>
</evidence>
<dbReference type="Proteomes" id="UP000605253">
    <property type="component" value="Unassembled WGS sequence"/>
</dbReference>
<dbReference type="Gene3D" id="3.40.50.2020">
    <property type="match status" value="2"/>
</dbReference>
<keyword evidence="12" id="KW-1185">Reference proteome</keyword>
<dbReference type="SMART" id="SM01400">
    <property type="entry name" value="Pribosyltran_N"/>
    <property type="match status" value="1"/>
</dbReference>
<dbReference type="FunFam" id="3.40.50.2020:FF:000014">
    <property type="entry name" value="Ribose-phosphate pyrophosphokinase 1"/>
    <property type="match status" value="1"/>
</dbReference>
<dbReference type="GO" id="GO:0002189">
    <property type="term" value="C:ribose phosphate diphosphokinase complex"/>
    <property type="evidence" value="ECO:0007669"/>
    <property type="project" value="TreeGrafter"/>
</dbReference>
<dbReference type="Pfam" id="PF00156">
    <property type="entry name" value="Pribosyltran"/>
    <property type="match status" value="1"/>
</dbReference>
<evidence type="ECO:0000259" key="9">
    <source>
        <dbReference type="Pfam" id="PF00156"/>
    </source>
</evidence>
<dbReference type="Pfam" id="PF13793">
    <property type="entry name" value="Pribosyltran_N"/>
    <property type="match status" value="1"/>
</dbReference>
<gene>
    <name evidence="11" type="ORF">GCM10011365_18820</name>
</gene>
<name>A0A917CTD6_9GAMM</name>
<keyword evidence="4" id="KW-0547">Nucleotide-binding</keyword>
<evidence type="ECO:0000256" key="3">
    <source>
        <dbReference type="ARBA" id="ARBA00022727"/>
    </source>
</evidence>
<dbReference type="NCBIfam" id="NF005537">
    <property type="entry name" value="PRK07199.1"/>
    <property type="match status" value="1"/>
</dbReference>
<dbReference type="EMBL" id="BMEO01000008">
    <property type="protein sequence ID" value="GGF97617.1"/>
    <property type="molecule type" value="Genomic_DNA"/>
</dbReference>
<dbReference type="GO" id="GO:0006015">
    <property type="term" value="P:5-phosphoribose 1-diphosphate biosynthetic process"/>
    <property type="evidence" value="ECO:0007669"/>
    <property type="project" value="TreeGrafter"/>
</dbReference>
<protein>
    <recommendedName>
        <fullName evidence="1">ribose-phosphate diphosphokinase</fullName>
        <ecNumber evidence="1">2.7.6.1</ecNumber>
    </recommendedName>
</protein>
<dbReference type="InterPro" id="IPR005946">
    <property type="entry name" value="Rib-P_diPkinase"/>
</dbReference>
<evidence type="ECO:0000256" key="5">
    <source>
        <dbReference type="ARBA" id="ARBA00022777"/>
    </source>
</evidence>
<dbReference type="EC" id="2.7.6.1" evidence="1"/>
<comment type="catalytic activity">
    <reaction evidence="7">
        <text>D-ribose 5-phosphate + ATP = 5-phospho-alpha-D-ribose 1-diphosphate + AMP + H(+)</text>
        <dbReference type="Rhea" id="RHEA:15609"/>
        <dbReference type="ChEBI" id="CHEBI:15378"/>
        <dbReference type="ChEBI" id="CHEBI:30616"/>
        <dbReference type="ChEBI" id="CHEBI:58017"/>
        <dbReference type="ChEBI" id="CHEBI:78346"/>
        <dbReference type="ChEBI" id="CHEBI:456215"/>
        <dbReference type="EC" id="2.7.6.1"/>
    </reaction>
</comment>
<evidence type="ECO:0000259" key="10">
    <source>
        <dbReference type="Pfam" id="PF13793"/>
    </source>
</evidence>
<dbReference type="NCBIfam" id="TIGR01251">
    <property type="entry name" value="ribP_PPkin"/>
    <property type="match status" value="1"/>
</dbReference>
<evidence type="ECO:0000256" key="7">
    <source>
        <dbReference type="ARBA" id="ARBA00049535"/>
    </source>
</evidence>
<dbReference type="GO" id="GO:0005524">
    <property type="term" value="F:ATP binding"/>
    <property type="evidence" value="ECO:0007669"/>
    <property type="project" value="UniProtKB-KW"/>
</dbReference>
<evidence type="ECO:0000313" key="11">
    <source>
        <dbReference type="EMBL" id="GGF97617.1"/>
    </source>
</evidence>
<keyword evidence="6" id="KW-0067">ATP-binding</keyword>
<dbReference type="InterPro" id="IPR029099">
    <property type="entry name" value="Pribosyltran_N"/>
</dbReference>
<reference evidence="11" key="2">
    <citation type="submission" date="2020-09" db="EMBL/GenBank/DDBJ databases">
        <authorList>
            <person name="Sun Q."/>
            <person name="Zhou Y."/>
        </authorList>
    </citation>
    <scope>NUCLEOTIDE SEQUENCE</scope>
    <source>
        <strain evidence="11">CGMCC 1.12181</strain>
    </source>
</reference>
<dbReference type="GO" id="GO:0005737">
    <property type="term" value="C:cytoplasm"/>
    <property type="evidence" value="ECO:0007669"/>
    <property type="project" value="TreeGrafter"/>
</dbReference>
<evidence type="ECO:0000256" key="2">
    <source>
        <dbReference type="ARBA" id="ARBA00022679"/>
    </source>
</evidence>
<dbReference type="PANTHER" id="PTHR10210:SF32">
    <property type="entry name" value="RIBOSE-PHOSPHATE PYROPHOSPHOKINASE 2"/>
    <property type="match status" value="1"/>
</dbReference>